<dbReference type="InterPro" id="IPR000863">
    <property type="entry name" value="Sulfotransferase_dom"/>
</dbReference>
<dbReference type="EMBL" id="JARGDH010000004">
    <property type="protein sequence ID" value="KAL0270671.1"/>
    <property type="molecule type" value="Genomic_DNA"/>
</dbReference>
<dbReference type="GO" id="GO:0008146">
    <property type="term" value="F:sulfotransferase activity"/>
    <property type="evidence" value="ECO:0007669"/>
    <property type="project" value="InterPro"/>
</dbReference>
<gene>
    <name evidence="4" type="ORF">PYX00_008005</name>
</gene>
<evidence type="ECO:0000259" key="3">
    <source>
        <dbReference type="Pfam" id="PF00685"/>
    </source>
</evidence>
<evidence type="ECO:0000313" key="4">
    <source>
        <dbReference type="EMBL" id="KAL0270671.1"/>
    </source>
</evidence>
<dbReference type="PANTHER" id="PTHR11783">
    <property type="entry name" value="SULFOTRANSFERASE SULT"/>
    <property type="match status" value="1"/>
</dbReference>
<protein>
    <recommendedName>
        <fullName evidence="3">Sulfotransferase domain-containing protein</fullName>
    </recommendedName>
</protein>
<evidence type="ECO:0000256" key="2">
    <source>
        <dbReference type="ARBA" id="ARBA00022679"/>
    </source>
</evidence>
<dbReference type="SUPFAM" id="SSF52540">
    <property type="entry name" value="P-loop containing nucleoside triphosphate hydrolases"/>
    <property type="match status" value="1"/>
</dbReference>
<proteinExistence type="inferred from homology"/>
<comment type="similarity">
    <text evidence="1">Belongs to the sulfotransferase 1 family.</text>
</comment>
<feature type="domain" description="Sulfotransferase" evidence="3">
    <location>
        <begin position="56"/>
        <end position="326"/>
    </location>
</feature>
<reference evidence="4" key="1">
    <citation type="journal article" date="2024" name="Gigascience">
        <title>Chromosome-level genome of the poultry shaft louse Menopon gallinae provides insight into the host-switching and adaptive evolution of parasitic lice.</title>
        <authorList>
            <person name="Xu Y."/>
            <person name="Ma L."/>
            <person name="Liu S."/>
            <person name="Liang Y."/>
            <person name="Liu Q."/>
            <person name="He Z."/>
            <person name="Tian L."/>
            <person name="Duan Y."/>
            <person name="Cai W."/>
            <person name="Li H."/>
            <person name="Song F."/>
        </authorList>
    </citation>
    <scope>NUCLEOTIDE SEQUENCE</scope>
    <source>
        <strain evidence="4">Cailab_2023a</strain>
    </source>
</reference>
<dbReference type="Gene3D" id="3.40.50.300">
    <property type="entry name" value="P-loop containing nucleotide triphosphate hydrolases"/>
    <property type="match status" value="1"/>
</dbReference>
<organism evidence="4">
    <name type="scientific">Menopon gallinae</name>
    <name type="common">poultry shaft louse</name>
    <dbReference type="NCBI Taxonomy" id="328185"/>
    <lineage>
        <taxon>Eukaryota</taxon>
        <taxon>Metazoa</taxon>
        <taxon>Ecdysozoa</taxon>
        <taxon>Arthropoda</taxon>
        <taxon>Hexapoda</taxon>
        <taxon>Insecta</taxon>
        <taxon>Pterygota</taxon>
        <taxon>Neoptera</taxon>
        <taxon>Paraneoptera</taxon>
        <taxon>Psocodea</taxon>
        <taxon>Troctomorpha</taxon>
        <taxon>Phthiraptera</taxon>
        <taxon>Amblycera</taxon>
        <taxon>Menoponidae</taxon>
        <taxon>Menopon</taxon>
    </lineage>
</organism>
<sequence length="334" mass="38945">MTKDLTGQPIEGECGSLLEKYFLSDFRAAYRRYRGVTLPTRHEAFAERVENMAVRDEDVWVVSFPKTGTTWTQEMVWCIANDLDFDAAKEIQLQQRFPFLEHSCLFDYTDVLPRKPGLVLPPFVADSVGFVDKLQSPRFIKTHLPWALLPASIRNGEKKPKIIYVCRNAKDTCISYYHHCILLEAYTGNFDDFCKLFLGDSLCFAPFWTHISDFWKRRNEPNILFLTYEDMKKDLRSVVKKTCQFLGKSYSEEQLDRLCEHLSFNSMKNNPSVNYEAVVEINRKYDLIPADGEFMRKGTGGEWKGKMNDEMIDRFNKWIAKNMSDHGIDLNNEE</sequence>
<accession>A0AAW2HMK5</accession>
<evidence type="ECO:0000256" key="1">
    <source>
        <dbReference type="ARBA" id="ARBA00005771"/>
    </source>
</evidence>
<dbReference type="InterPro" id="IPR027417">
    <property type="entry name" value="P-loop_NTPase"/>
</dbReference>
<dbReference type="AlphaFoldDB" id="A0AAW2HMK5"/>
<keyword evidence="2" id="KW-0808">Transferase</keyword>
<dbReference type="Pfam" id="PF00685">
    <property type="entry name" value="Sulfotransfer_1"/>
    <property type="match status" value="1"/>
</dbReference>
<name>A0AAW2HMK5_9NEOP</name>
<comment type="caution">
    <text evidence="4">The sequence shown here is derived from an EMBL/GenBank/DDBJ whole genome shotgun (WGS) entry which is preliminary data.</text>
</comment>